<reference evidence="2 3" key="1">
    <citation type="journal article" date="2016" name="Mol. Biol. Evol.">
        <title>Comparative Genomics of Early-Diverging Mushroom-Forming Fungi Provides Insights into the Origins of Lignocellulose Decay Capabilities.</title>
        <authorList>
            <person name="Nagy L.G."/>
            <person name="Riley R."/>
            <person name="Tritt A."/>
            <person name="Adam C."/>
            <person name="Daum C."/>
            <person name="Floudas D."/>
            <person name="Sun H."/>
            <person name="Yadav J.S."/>
            <person name="Pangilinan J."/>
            <person name="Larsson K.H."/>
            <person name="Matsuura K."/>
            <person name="Barry K."/>
            <person name="Labutti K."/>
            <person name="Kuo R."/>
            <person name="Ohm R.A."/>
            <person name="Bhattacharya S.S."/>
            <person name="Shirouzu T."/>
            <person name="Yoshinaga Y."/>
            <person name="Martin F.M."/>
            <person name="Grigoriev I.V."/>
            <person name="Hibbett D.S."/>
        </authorList>
    </citation>
    <scope>NUCLEOTIDE SEQUENCE [LARGE SCALE GENOMIC DNA]</scope>
    <source>
        <strain evidence="2 3">CBS 109695</strain>
    </source>
</reference>
<dbReference type="AlphaFoldDB" id="A0A167W8C5"/>
<name>A0A167W8C5_9AGAM</name>
<feature type="signal peptide" evidence="1">
    <location>
        <begin position="1"/>
        <end position="25"/>
    </location>
</feature>
<evidence type="ECO:0000313" key="3">
    <source>
        <dbReference type="Proteomes" id="UP000076532"/>
    </source>
</evidence>
<evidence type="ECO:0000313" key="2">
    <source>
        <dbReference type="EMBL" id="KZP05810.1"/>
    </source>
</evidence>
<dbReference type="Proteomes" id="UP000076532">
    <property type="component" value="Unassembled WGS sequence"/>
</dbReference>
<protein>
    <submittedName>
        <fullName evidence="2">Uncharacterized protein</fullName>
    </submittedName>
</protein>
<dbReference type="EMBL" id="KV417817">
    <property type="protein sequence ID" value="KZP05810.1"/>
    <property type="molecule type" value="Genomic_DNA"/>
</dbReference>
<gene>
    <name evidence="2" type="ORF">FIBSPDRAFT_339362</name>
</gene>
<proteinExistence type="predicted"/>
<feature type="chain" id="PRO_5007893799" evidence="1">
    <location>
        <begin position="26"/>
        <end position="111"/>
    </location>
</feature>
<sequence length="111" mass="12788">MLDREPLSSWASILFLDFPCALVHSIQTWDLYMVSSLCNWTRERRIPVNVKALRVQAVTSMKGLRMWHYSCTNESMTPLTFLAVNFGLYPPCTRIRTRCPHVYSRSASAST</sequence>
<evidence type="ECO:0000256" key="1">
    <source>
        <dbReference type="SAM" id="SignalP"/>
    </source>
</evidence>
<accession>A0A167W8C5</accession>
<keyword evidence="1" id="KW-0732">Signal</keyword>
<organism evidence="2 3">
    <name type="scientific">Athelia psychrophila</name>
    <dbReference type="NCBI Taxonomy" id="1759441"/>
    <lineage>
        <taxon>Eukaryota</taxon>
        <taxon>Fungi</taxon>
        <taxon>Dikarya</taxon>
        <taxon>Basidiomycota</taxon>
        <taxon>Agaricomycotina</taxon>
        <taxon>Agaricomycetes</taxon>
        <taxon>Agaricomycetidae</taxon>
        <taxon>Atheliales</taxon>
        <taxon>Atheliaceae</taxon>
        <taxon>Athelia</taxon>
    </lineage>
</organism>
<keyword evidence="3" id="KW-1185">Reference proteome</keyword>